<protein>
    <submittedName>
        <fullName evidence="3">Rhs family protein</fullName>
    </submittedName>
</protein>
<dbReference type="AlphaFoldDB" id="A0A225DAB1"/>
<dbReference type="InterPro" id="IPR022385">
    <property type="entry name" value="Rhs_assc_core"/>
</dbReference>
<dbReference type="PANTHER" id="PTHR32305:SF15">
    <property type="entry name" value="PROTEIN RHSA-RELATED"/>
    <property type="match status" value="1"/>
</dbReference>
<comment type="caution">
    <text evidence="3">The sequence shown here is derived from an EMBL/GenBank/DDBJ whole genome shotgun (WGS) entry which is preliminary data.</text>
</comment>
<dbReference type="NCBIfam" id="TIGR03696">
    <property type="entry name" value="Rhs_assc_core"/>
    <property type="match status" value="1"/>
</dbReference>
<keyword evidence="4" id="KW-1185">Reference proteome</keyword>
<dbReference type="Gene3D" id="2.180.10.10">
    <property type="entry name" value="RHS repeat-associated core"/>
    <property type="match status" value="1"/>
</dbReference>
<reference evidence="4" key="1">
    <citation type="submission" date="2017-06" db="EMBL/GenBank/DDBJ databases">
        <title>Genome analysis of Fimbriiglobus ruber SP5, the first member of the order Planctomycetales with confirmed chitinolytic capability.</title>
        <authorList>
            <person name="Ravin N.V."/>
            <person name="Rakitin A.L."/>
            <person name="Ivanova A.A."/>
            <person name="Beletsky A.V."/>
            <person name="Kulichevskaya I.S."/>
            <person name="Mardanov A.V."/>
            <person name="Dedysh S.N."/>
        </authorList>
    </citation>
    <scope>NUCLEOTIDE SEQUENCE [LARGE SCALE GENOMIC DNA]</scope>
    <source>
        <strain evidence="4">SP5</strain>
    </source>
</reference>
<accession>A0A225DAB1</accession>
<evidence type="ECO:0000256" key="1">
    <source>
        <dbReference type="ARBA" id="ARBA00022737"/>
    </source>
</evidence>
<sequence>MTYPDGYVVNFNYAAGLDDAIGRLTSLSDGTGTLEAYQYLGLGTVVERDHPESGVNLTYISQTGSTGDAGDVYVGLDRFGRVVDQNWYDPATSSSVVDLQYGYDADGRVLSRIDGVNAAFGEMYTYDGLNQLASFARGTVADVGPGVGLLGTSVDSQSWAYDALGNWTGVTTNGTTQTRTTNAQNQYTGVSGSATPTYDADGNMTADETGQQYVYDAWGRLVAVKSAAGATLETNTYDGMSRLVTQTSGGVTTKSYFSAQGQVLEQQVGTQYTTRNVWSPVYVNALVDRDTDTSGTGLTATGAGYQRLWPAQDANWDTVALVDGSGAAVERYVYSPFGAVTVMDGSYGARTSSSYAWTVLFQGMAHDAVSGLDKADRRWYSETLGRWTTTDPLGFEGGDNNFYRAFANNTLTNADSSGLDIYFYYEDPSGLGIGYHINVAVVDSEGRIQAIYSGVGPGGRAVFWQFLPSKSTYNRAAVRIPKDPGYAQVLIVTTEYSSELIQAGDWVQQMQALDKAYGKMSQVPEYDLLGPNSNTYAYNLLKKCKN</sequence>
<evidence type="ECO:0000313" key="3">
    <source>
        <dbReference type="EMBL" id="OWK38392.1"/>
    </source>
</evidence>
<dbReference type="PANTHER" id="PTHR32305">
    <property type="match status" value="1"/>
</dbReference>
<dbReference type="Pfam" id="PF25023">
    <property type="entry name" value="TEN_YD-shell"/>
    <property type="match status" value="1"/>
</dbReference>
<keyword evidence="1" id="KW-0677">Repeat</keyword>
<dbReference type="InterPro" id="IPR056823">
    <property type="entry name" value="TEN-like_YD-shell"/>
</dbReference>
<evidence type="ECO:0000313" key="4">
    <source>
        <dbReference type="Proteomes" id="UP000214646"/>
    </source>
</evidence>
<gene>
    <name evidence="3" type="ORF">FRUB_07512</name>
</gene>
<proteinExistence type="predicted"/>
<dbReference type="Proteomes" id="UP000214646">
    <property type="component" value="Unassembled WGS sequence"/>
</dbReference>
<dbReference type="OrthoDB" id="291501at2"/>
<organism evidence="3 4">
    <name type="scientific">Fimbriiglobus ruber</name>
    <dbReference type="NCBI Taxonomy" id="1908690"/>
    <lineage>
        <taxon>Bacteria</taxon>
        <taxon>Pseudomonadati</taxon>
        <taxon>Planctomycetota</taxon>
        <taxon>Planctomycetia</taxon>
        <taxon>Gemmatales</taxon>
        <taxon>Gemmataceae</taxon>
        <taxon>Fimbriiglobus</taxon>
    </lineage>
</organism>
<dbReference type="RefSeq" id="WP_088258207.1">
    <property type="nucleotide sequence ID" value="NZ_NIDE01000014.1"/>
</dbReference>
<dbReference type="EMBL" id="NIDE01000014">
    <property type="protein sequence ID" value="OWK38392.1"/>
    <property type="molecule type" value="Genomic_DNA"/>
</dbReference>
<feature type="domain" description="Teneurin-like YD-shell" evidence="2">
    <location>
        <begin position="152"/>
        <end position="395"/>
    </location>
</feature>
<name>A0A225DAB1_9BACT</name>
<evidence type="ECO:0000259" key="2">
    <source>
        <dbReference type="Pfam" id="PF25023"/>
    </source>
</evidence>
<dbReference type="InterPro" id="IPR050708">
    <property type="entry name" value="T6SS_VgrG/RHS"/>
</dbReference>